<proteinExistence type="predicted"/>
<dbReference type="EMBL" id="JACVVK020000014">
    <property type="protein sequence ID" value="KAK7504655.1"/>
    <property type="molecule type" value="Genomic_DNA"/>
</dbReference>
<protein>
    <submittedName>
        <fullName evidence="1">Uncharacterized protein</fullName>
    </submittedName>
</protein>
<reference evidence="1 2" key="1">
    <citation type="journal article" date="2023" name="Sci. Data">
        <title>Genome assembly of the Korean intertidal mud-creeper Batillaria attramentaria.</title>
        <authorList>
            <person name="Patra A.K."/>
            <person name="Ho P.T."/>
            <person name="Jun S."/>
            <person name="Lee S.J."/>
            <person name="Kim Y."/>
            <person name="Won Y.J."/>
        </authorList>
    </citation>
    <scope>NUCLEOTIDE SEQUENCE [LARGE SCALE GENOMIC DNA]</scope>
    <source>
        <strain evidence="1">Wonlab-2016</strain>
    </source>
</reference>
<evidence type="ECO:0000313" key="2">
    <source>
        <dbReference type="Proteomes" id="UP001519460"/>
    </source>
</evidence>
<accession>A0ABD0LYP2</accession>
<keyword evidence="2" id="KW-1185">Reference proteome</keyword>
<sequence>MGKHVTRTALGVIPPRKPLLCKGYNNSNQLVSNDMPLPAETEAATTNTEIGIIISPVTYGRLAIIKLTSAADMQISESWALMFKITFLATRVIAHADLTRSIQLAMVSQYFLSGISHPLGFVIHVCRAG</sequence>
<evidence type="ECO:0000313" key="1">
    <source>
        <dbReference type="EMBL" id="KAK7504655.1"/>
    </source>
</evidence>
<dbReference type="Proteomes" id="UP001519460">
    <property type="component" value="Unassembled WGS sequence"/>
</dbReference>
<gene>
    <name evidence="1" type="ORF">BaRGS_00004141</name>
</gene>
<comment type="caution">
    <text evidence="1">The sequence shown here is derived from an EMBL/GenBank/DDBJ whole genome shotgun (WGS) entry which is preliminary data.</text>
</comment>
<name>A0ABD0LYP2_9CAEN</name>
<dbReference type="AlphaFoldDB" id="A0ABD0LYP2"/>
<organism evidence="1 2">
    <name type="scientific">Batillaria attramentaria</name>
    <dbReference type="NCBI Taxonomy" id="370345"/>
    <lineage>
        <taxon>Eukaryota</taxon>
        <taxon>Metazoa</taxon>
        <taxon>Spiralia</taxon>
        <taxon>Lophotrochozoa</taxon>
        <taxon>Mollusca</taxon>
        <taxon>Gastropoda</taxon>
        <taxon>Caenogastropoda</taxon>
        <taxon>Sorbeoconcha</taxon>
        <taxon>Cerithioidea</taxon>
        <taxon>Batillariidae</taxon>
        <taxon>Batillaria</taxon>
    </lineage>
</organism>